<dbReference type="Pfam" id="PF00701">
    <property type="entry name" value="DHDPS"/>
    <property type="match status" value="1"/>
</dbReference>
<dbReference type="SMART" id="SM01130">
    <property type="entry name" value="DHDPS"/>
    <property type="match status" value="1"/>
</dbReference>
<dbReference type="EMBL" id="WUUS01000001">
    <property type="protein sequence ID" value="MXR40049.1"/>
    <property type="molecule type" value="Genomic_DNA"/>
</dbReference>
<dbReference type="GO" id="GO:0008675">
    <property type="term" value="F:2-dehydro-3-deoxy-phosphogluconate aldolase activity"/>
    <property type="evidence" value="ECO:0007669"/>
    <property type="project" value="UniProtKB-ARBA"/>
</dbReference>
<reference evidence="5 6" key="1">
    <citation type="submission" date="2019-12" db="EMBL/GenBank/DDBJ databases">
        <title>Isolation and characterization of three novel carbon monoxide-oxidizing members of Halobacteria from salione crusts and soils.</title>
        <authorList>
            <person name="Myers M.R."/>
            <person name="King G.M."/>
        </authorList>
    </citation>
    <scope>NUCLEOTIDE SEQUENCE [LARGE SCALE GENOMIC DNA]</scope>
    <source>
        <strain evidence="5 6">WSA2</strain>
    </source>
</reference>
<keyword evidence="2" id="KW-0704">Schiff base</keyword>
<evidence type="ECO:0000256" key="4">
    <source>
        <dbReference type="PIRSR" id="PIRSR001365-2"/>
    </source>
</evidence>
<dbReference type="PIRSF" id="PIRSF001365">
    <property type="entry name" value="DHDPS"/>
    <property type="match status" value="1"/>
</dbReference>
<evidence type="ECO:0000256" key="1">
    <source>
        <dbReference type="ARBA" id="ARBA00023239"/>
    </source>
</evidence>
<protein>
    <submittedName>
        <fullName evidence="5">Dihydrodipicolinate synthase family protein</fullName>
    </submittedName>
</protein>
<comment type="caution">
    <text evidence="5">The sequence shown here is derived from an EMBL/GenBank/DDBJ whole genome shotgun (WGS) entry which is preliminary data.</text>
</comment>
<dbReference type="SUPFAM" id="SSF51569">
    <property type="entry name" value="Aldolase"/>
    <property type="match status" value="1"/>
</dbReference>
<gene>
    <name evidence="5" type="ORF">GRX01_01570</name>
</gene>
<dbReference type="PROSITE" id="PS00666">
    <property type="entry name" value="DHDPS_2"/>
    <property type="match status" value="1"/>
</dbReference>
<evidence type="ECO:0000256" key="2">
    <source>
        <dbReference type="ARBA" id="ARBA00023270"/>
    </source>
</evidence>
<dbReference type="GO" id="GO:0008840">
    <property type="term" value="F:4-hydroxy-tetrahydrodipicolinate synthase activity"/>
    <property type="evidence" value="ECO:0007669"/>
    <property type="project" value="TreeGrafter"/>
</dbReference>
<dbReference type="PANTHER" id="PTHR12128">
    <property type="entry name" value="DIHYDRODIPICOLINATE SYNTHASE"/>
    <property type="match status" value="1"/>
</dbReference>
<feature type="active site" description="Schiff-base intermediate with substrate" evidence="3">
    <location>
        <position position="158"/>
    </location>
</feature>
<dbReference type="GO" id="GO:0044281">
    <property type="term" value="P:small molecule metabolic process"/>
    <property type="evidence" value="ECO:0007669"/>
    <property type="project" value="UniProtKB-ARBA"/>
</dbReference>
<dbReference type="PANTHER" id="PTHR12128:SF66">
    <property type="entry name" value="4-HYDROXY-2-OXOGLUTARATE ALDOLASE, MITOCHONDRIAL"/>
    <property type="match status" value="1"/>
</dbReference>
<sequence>MHGTGPPLVTPFDADGALDEAALRDLVGWVESRGVDFLVPCGSNSEAELMTAEERARTIEVVADEASVPVLAGTGSPGKRETLAATESAADVGADAALVVTPFYYGHDQATLEAYYREVADESPIPVYLYSVPVFTDTGLDPETVGRLAEHPNVAGMKDSSGDIAAFQRIRERTADADFDLMVGSGGVLGQALAAGGTGGVLALANIAPEATTAIYGAHEAGDDGRARELTAACVDLDHSVTGEYGIPGLKYAMRQRGAPAGHARSPHRPIDDEARAALDDRLAEFEELRAEF</sequence>
<evidence type="ECO:0000313" key="6">
    <source>
        <dbReference type="Proteomes" id="UP000437065"/>
    </source>
</evidence>
<accession>A0A6B0T0A6</accession>
<keyword evidence="1" id="KW-0456">Lyase</keyword>
<dbReference type="AlphaFoldDB" id="A0A6B0T0A6"/>
<feature type="active site" description="Proton donor/acceptor" evidence="3">
    <location>
        <position position="130"/>
    </location>
</feature>
<dbReference type="InterPro" id="IPR013785">
    <property type="entry name" value="Aldolase_TIM"/>
</dbReference>
<dbReference type="RefSeq" id="WP_159662736.1">
    <property type="nucleotide sequence ID" value="NZ_WUUS01000001.1"/>
</dbReference>
<name>A0A6B0T0A6_9EURY</name>
<organism evidence="5 6">
    <name type="scientific">Halobaculum saliterrae</name>
    <dbReference type="NCBI Taxonomy" id="2073113"/>
    <lineage>
        <taxon>Archaea</taxon>
        <taxon>Methanobacteriati</taxon>
        <taxon>Methanobacteriota</taxon>
        <taxon>Stenosarchaea group</taxon>
        <taxon>Halobacteria</taxon>
        <taxon>Halobacteriales</taxon>
        <taxon>Haloferacaceae</taxon>
        <taxon>Halobaculum</taxon>
    </lineage>
</organism>
<feature type="binding site" evidence="4">
    <location>
        <position position="201"/>
    </location>
    <ligand>
        <name>pyruvate</name>
        <dbReference type="ChEBI" id="CHEBI:15361"/>
    </ligand>
</feature>
<evidence type="ECO:0000256" key="3">
    <source>
        <dbReference type="PIRSR" id="PIRSR001365-1"/>
    </source>
</evidence>
<dbReference type="Gene3D" id="3.20.20.70">
    <property type="entry name" value="Aldolase class I"/>
    <property type="match status" value="1"/>
</dbReference>
<dbReference type="CDD" id="cd00408">
    <property type="entry name" value="DHDPS-like"/>
    <property type="match status" value="1"/>
</dbReference>
<evidence type="ECO:0000313" key="5">
    <source>
        <dbReference type="EMBL" id="MXR40049.1"/>
    </source>
</evidence>
<dbReference type="Proteomes" id="UP000437065">
    <property type="component" value="Unassembled WGS sequence"/>
</dbReference>
<proteinExistence type="predicted"/>
<dbReference type="InterPro" id="IPR002220">
    <property type="entry name" value="DapA-like"/>
</dbReference>
<dbReference type="InterPro" id="IPR020625">
    <property type="entry name" value="Schiff_base-form_aldolases_AS"/>
</dbReference>
<keyword evidence="6" id="KW-1185">Reference proteome</keyword>
<dbReference type="OrthoDB" id="350860at2157"/>
<dbReference type="PRINTS" id="PR00146">
    <property type="entry name" value="DHPICSNTHASE"/>
</dbReference>